<comment type="caution">
    <text evidence="4">The sequence shown here is derived from an EMBL/GenBank/DDBJ whole genome shotgun (WGS) entry which is preliminary data.</text>
</comment>
<keyword evidence="2" id="KW-0175">Coiled coil</keyword>
<evidence type="ECO:0000313" key="5">
    <source>
        <dbReference type="Proteomes" id="UP001360560"/>
    </source>
</evidence>
<dbReference type="EMBL" id="BTFZ01000020">
    <property type="protein sequence ID" value="GMM38391.1"/>
    <property type="molecule type" value="Genomic_DNA"/>
</dbReference>
<dbReference type="InterPro" id="IPR001752">
    <property type="entry name" value="Kinesin_motor_dom"/>
</dbReference>
<dbReference type="GO" id="GO:0007018">
    <property type="term" value="P:microtubule-based movement"/>
    <property type="evidence" value="ECO:0007669"/>
    <property type="project" value="InterPro"/>
</dbReference>
<name>A0AAV5QV44_9ASCO</name>
<dbReference type="GO" id="GO:0003777">
    <property type="term" value="F:microtubule motor activity"/>
    <property type="evidence" value="ECO:0007669"/>
    <property type="project" value="InterPro"/>
</dbReference>
<dbReference type="PROSITE" id="PS50067">
    <property type="entry name" value="KINESIN_MOTOR_2"/>
    <property type="match status" value="1"/>
</dbReference>
<dbReference type="PANTHER" id="PTHR47117">
    <property type="entry name" value="STAR-RELATED LIPID TRANSFER PROTEIN 9"/>
    <property type="match status" value="1"/>
</dbReference>
<dbReference type="InterPro" id="IPR027417">
    <property type="entry name" value="P-loop_NTPase"/>
</dbReference>
<dbReference type="Pfam" id="PF00225">
    <property type="entry name" value="Kinesin"/>
    <property type="match status" value="1"/>
</dbReference>
<protein>
    <recommendedName>
        <fullName evidence="3">Kinesin motor domain-containing protein</fullName>
    </recommendedName>
</protein>
<dbReference type="GO" id="GO:0008017">
    <property type="term" value="F:microtubule binding"/>
    <property type="evidence" value="ECO:0007669"/>
    <property type="project" value="InterPro"/>
</dbReference>
<accession>A0AAV5QV44</accession>
<evidence type="ECO:0000256" key="2">
    <source>
        <dbReference type="SAM" id="Coils"/>
    </source>
</evidence>
<reference evidence="4 5" key="1">
    <citation type="journal article" date="2023" name="Elife">
        <title>Identification of key yeast species and microbe-microbe interactions impacting larval growth of Drosophila in the wild.</title>
        <authorList>
            <person name="Mure A."/>
            <person name="Sugiura Y."/>
            <person name="Maeda R."/>
            <person name="Honda K."/>
            <person name="Sakurai N."/>
            <person name="Takahashi Y."/>
            <person name="Watada M."/>
            <person name="Katoh T."/>
            <person name="Gotoh A."/>
            <person name="Gotoh Y."/>
            <person name="Taniguchi I."/>
            <person name="Nakamura K."/>
            <person name="Hayashi T."/>
            <person name="Katayama T."/>
            <person name="Uemura T."/>
            <person name="Hattori Y."/>
        </authorList>
    </citation>
    <scope>NUCLEOTIDE SEQUENCE [LARGE SCALE GENOMIC DNA]</scope>
    <source>
        <strain evidence="4 5">SC-9</strain>
    </source>
</reference>
<feature type="domain" description="Kinesin motor" evidence="3">
    <location>
        <begin position="37"/>
        <end position="417"/>
    </location>
</feature>
<dbReference type="Gene3D" id="3.40.850.10">
    <property type="entry name" value="Kinesin motor domain"/>
    <property type="match status" value="1"/>
</dbReference>
<evidence type="ECO:0000313" key="4">
    <source>
        <dbReference type="EMBL" id="GMM38391.1"/>
    </source>
</evidence>
<comment type="similarity">
    <text evidence="1">Belongs to the TRAFAC class myosin-kinesin ATPase superfamily. Kinesin family.</text>
</comment>
<dbReference type="GeneID" id="90076379"/>
<dbReference type="InterPro" id="IPR036961">
    <property type="entry name" value="Kinesin_motor_dom_sf"/>
</dbReference>
<dbReference type="SUPFAM" id="SSF52540">
    <property type="entry name" value="P-loop containing nucleoside triphosphate hydrolases"/>
    <property type="match status" value="1"/>
</dbReference>
<feature type="coiled-coil region" evidence="2">
    <location>
        <begin position="495"/>
        <end position="522"/>
    </location>
</feature>
<keyword evidence="1" id="KW-0547">Nucleotide-binding</keyword>
<organism evidence="4 5">
    <name type="scientific">Saccharomycopsis crataegensis</name>
    <dbReference type="NCBI Taxonomy" id="43959"/>
    <lineage>
        <taxon>Eukaryota</taxon>
        <taxon>Fungi</taxon>
        <taxon>Dikarya</taxon>
        <taxon>Ascomycota</taxon>
        <taxon>Saccharomycotina</taxon>
        <taxon>Saccharomycetes</taxon>
        <taxon>Saccharomycopsidaceae</taxon>
        <taxon>Saccharomycopsis</taxon>
    </lineage>
</organism>
<keyword evidence="1" id="KW-0505">Motor protein</keyword>
<gene>
    <name evidence="4" type="ORF">DASC09_057300</name>
</gene>
<dbReference type="PRINTS" id="PR00380">
    <property type="entry name" value="KINESINHEAVY"/>
</dbReference>
<keyword evidence="5" id="KW-1185">Reference proteome</keyword>
<feature type="binding site" evidence="1">
    <location>
        <begin position="145"/>
        <end position="152"/>
    </location>
    <ligand>
        <name>ATP</name>
        <dbReference type="ChEBI" id="CHEBI:30616"/>
    </ligand>
</feature>
<dbReference type="AlphaFoldDB" id="A0AAV5QV44"/>
<proteinExistence type="inferred from homology"/>
<sequence>MAMKREMVSKNPQTVVSRPISPRKVRRVVMRFKDDGNIKVSVRVRPAAANEVKLNLPNLISMDPETNITQLNHVSSFIQSGKVSSKAGRSGNVVQPKVYKFDNSLSSFDPNNKGFIDQQTAYEKIGKEYLKHTLNGYNTCIFAYGQTGAGKSYTMMGTDEEPGLIPRICKDLFRYSENLLNERQINVIVKVSYFEIYNEFVYDLLNSTESVSGKSRYLTKSSMNSKDILQKLKVRESPETGPYVENLSEFTVKNFQEVCKYFRIGNSNRMTAATRMNLSSSRSHAIFSISVKQIEYSDILTNKILNVKHSTLRLTDLAGSERSSSTTGQLERLKEGSNINKSLTCLGRVINSLAKLNTQSQEKFEKIVVPYRDSTLTWILKDSLGGNSKTAMIACISPCDYEETLSTLRYANNAKKIKTEAKINKEDTMNDDMTSQLEVMQNKINELESALSRKSLRGSIIGSTRNEKEKELIRATEQKISNNYKKYFKLYQDKLTEEDSKNHILVNEINKLQNENKRLNLNLDSIIGPILDDMHPTGDDIAESHDMTNNLGSISPRRVRIGQQLSPTRLSPHKRLDQYNKENNGTFNETDDHSPTKIQKFSELSKDFDELKSNFAKSSMDLSNDLTRFHPNNLSSLVADYDAD</sequence>
<keyword evidence="1" id="KW-0067">ATP-binding</keyword>
<feature type="coiled-coil region" evidence="2">
    <location>
        <begin position="430"/>
        <end position="457"/>
    </location>
</feature>
<dbReference type="GO" id="GO:0005524">
    <property type="term" value="F:ATP binding"/>
    <property type="evidence" value="ECO:0007669"/>
    <property type="project" value="UniProtKB-UniRule"/>
</dbReference>
<evidence type="ECO:0000256" key="1">
    <source>
        <dbReference type="PROSITE-ProRule" id="PRU00283"/>
    </source>
</evidence>
<evidence type="ECO:0000259" key="3">
    <source>
        <dbReference type="PROSITE" id="PS50067"/>
    </source>
</evidence>
<dbReference type="SMART" id="SM00129">
    <property type="entry name" value="KISc"/>
    <property type="match status" value="1"/>
</dbReference>
<dbReference type="RefSeq" id="XP_064855386.1">
    <property type="nucleotide sequence ID" value="XM_064999314.1"/>
</dbReference>
<dbReference type="Proteomes" id="UP001360560">
    <property type="component" value="Unassembled WGS sequence"/>
</dbReference>